<dbReference type="CDD" id="cd00229">
    <property type="entry name" value="SGNH_hydrolase"/>
    <property type="match status" value="1"/>
</dbReference>
<protein>
    <recommendedName>
        <fullName evidence="4">SGNH hydrolase</fullName>
    </recommendedName>
</protein>
<gene>
    <name evidence="2" type="ORF">EXIGLDRAFT_755860</name>
</gene>
<dbReference type="Proteomes" id="UP000077266">
    <property type="component" value="Unassembled WGS sequence"/>
</dbReference>
<proteinExistence type="predicted"/>
<keyword evidence="1" id="KW-1133">Transmembrane helix</keyword>
<feature type="transmembrane region" description="Helical" evidence="1">
    <location>
        <begin position="12"/>
        <end position="35"/>
    </location>
</feature>
<keyword evidence="3" id="KW-1185">Reference proteome</keyword>
<organism evidence="2 3">
    <name type="scientific">Exidia glandulosa HHB12029</name>
    <dbReference type="NCBI Taxonomy" id="1314781"/>
    <lineage>
        <taxon>Eukaryota</taxon>
        <taxon>Fungi</taxon>
        <taxon>Dikarya</taxon>
        <taxon>Basidiomycota</taxon>
        <taxon>Agaricomycotina</taxon>
        <taxon>Agaricomycetes</taxon>
        <taxon>Auriculariales</taxon>
        <taxon>Exidiaceae</taxon>
        <taxon>Exidia</taxon>
    </lineage>
</organism>
<accession>A0A165ZB08</accession>
<dbReference type="PANTHER" id="PTHR34407:SF1">
    <property type="entry name" value="SGNH HYDROLASE-TYPE ESTERASE DOMAIN-CONTAINING PROTEIN"/>
    <property type="match status" value="1"/>
</dbReference>
<dbReference type="EMBL" id="KV426423">
    <property type="protein sequence ID" value="KZV81059.1"/>
    <property type="molecule type" value="Genomic_DNA"/>
</dbReference>
<evidence type="ECO:0000313" key="3">
    <source>
        <dbReference type="Proteomes" id="UP000077266"/>
    </source>
</evidence>
<evidence type="ECO:0000256" key="1">
    <source>
        <dbReference type="SAM" id="Phobius"/>
    </source>
</evidence>
<reference evidence="2 3" key="1">
    <citation type="journal article" date="2016" name="Mol. Biol. Evol.">
        <title>Comparative Genomics of Early-Diverging Mushroom-Forming Fungi Provides Insights into the Origins of Lignocellulose Decay Capabilities.</title>
        <authorList>
            <person name="Nagy L.G."/>
            <person name="Riley R."/>
            <person name="Tritt A."/>
            <person name="Adam C."/>
            <person name="Daum C."/>
            <person name="Floudas D."/>
            <person name="Sun H."/>
            <person name="Yadav J.S."/>
            <person name="Pangilinan J."/>
            <person name="Larsson K.H."/>
            <person name="Matsuura K."/>
            <person name="Barry K."/>
            <person name="Labutti K."/>
            <person name="Kuo R."/>
            <person name="Ohm R.A."/>
            <person name="Bhattacharya S.S."/>
            <person name="Shirouzu T."/>
            <person name="Yoshinaga Y."/>
            <person name="Martin F.M."/>
            <person name="Grigoriev I.V."/>
            <person name="Hibbett D.S."/>
        </authorList>
    </citation>
    <scope>NUCLEOTIDE SEQUENCE [LARGE SCALE GENOMIC DNA]</scope>
    <source>
        <strain evidence="2 3">HHB12029</strain>
    </source>
</reference>
<name>A0A165ZB08_EXIGL</name>
<dbReference type="InterPro" id="IPR036514">
    <property type="entry name" value="SGNH_hydro_sf"/>
</dbReference>
<dbReference type="OrthoDB" id="544608at2759"/>
<dbReference type="PANTHER" id="PTHR34407">
    <property type="entry name" value="EXPRESSED PROTEIN"/>
    <property type="match status" value="1"/>
</dbReference>
<keyword evidence="1" id="KW-0812">Transmembrane</keyword>
<dbReference type="Gene3D" id="3.40.50.1110">
    <property type="entry name" value="SGNH hydrolase"/>
    <property type="match status" value="1"/>
</dbReference>
<evidence type="ECO:0000313" key="2">
    <source>
        <dbReference type="EMBL" id="KZV81059.1"/>
    </source>
</evidence>
<dbReference type="InParanoid" id="A0A165ZB08"/>
<sequence length="488" mass="54226">MALTFKTRAPRWAGQPSTFFLLLNACLVTALIHYWTTGLQSSHHSVSVWVGHENEHEHEHNYQQAPAPSPPACGLEDAMRAKYGEDILARSRAYEGSNARLRRVLRDARAGKPIKIAVLGGSVTKGQGVKRHEIWANVFADWWKQEFPDAEMTMQNGAVAATGSRYMSMCFLEHVDDDADIIFTEFAVNDQRNEPNAESFEWLLRQLLELPKRPAVINVQTFGLGYAQLTTGGDVHIAFANYYDAPLISLRNALLPQLLETRSAAPSYFAKLHTGVTDFKHINNRGHQMLADLLIAYTQRQLCTLSHPTSSHSLSLPSYDNLPVDVEGIPPLRLFQNYNDPPAPRLSPYCSSTRTLKTPLVPAFNDGKWENWTFTATGGSAKTYIRATEPGAKIGFKVPVRGGMGRVRVSFLQSSTFGLGICKCWLDEAKDEAVLVDGFWQSPLNLAGTQTVTNKASIGEHMLWCELTGHTRDPEGRTEFRLIGVDAA</sequence>
<dbReference type="SUPFAM" id="SSF52266">
    <property type="entry name" value="SGNH hydrolase"/>
    <property type="match status" value="1"/>
</dbReference>
<dbReference type="AlphaFoldDB" id="A0A165ZB08"/>
<keyword evidence="1" id="KW-0472">Membrane</keyword>
<evidence type="ECO:0008006" key="4">
    <source>
        <dbReference type="Google" id="ProtNLM"/>
    </source>
</evidence>